<protein>
    <submittedName>
        <fullName evidence="3">Uncharacterized protein</fullName>
    </submittedName>
</protein>
<organism evidence="3 4">
    <name type="scientific">Mizuhopecten yessoensis</name>
    <name type="common">Japanese scallop</name>
    <name type="synonym">Patinopecten yessoensis</name>
    <dbReference type="NCBI Taxonomy" id="6573"/>
    <lineage>
        <taxon>Eukaryota</taxon>
        <taxon>Metazoa</taxon>
        <taxon>Spiralia</taxon>
        <taxon>Lophotrochozoa</taxon>
        <taxon>Mollusca</taxon>
        <taxon>Bivalvia</taxon>
        <taxon>Autobranchia</taxon>
        <taxon>Pteriomorphia</taxon>
        <taxon>Pectinida</taxon>
        <taxon>Pectinoidea</taxon>
        <taxon>Pectinidae</taxon>
        <taxon>Mizuhopecten</taxon>
    </lineage>
</organism>
<evidence type="ECO:0000256" key="1">
    <source>
        <dbReference type="SAM" id="Coils"/>
    </source>
</evidence>
<dbReference type="AlphaFoldDB" id="A0A210R6I7"/>
<dbReference type="EMBL" id="NEDP02000123">
    <property type="protein sequence ID" value="OWF56667.1"/>
    <property type="molecule type" value="Genomic_DNA"/>
</dbReference>
<feature type="coiled-coil region" evidence="1">
    <location>
        <begin position="262"/>
        <end position="296"/>
    </location>
</feature>
<keyword evidence="4" id="KW-1185">Reference proteome</keyword>
<proteinExistence type="predicted"/>
<evidence type="ECO:0000256" key="2">
    <source>
        <dbReference type="SAM" id="MobiDB-lite"/>
    </source>
</evidence>
<dbReference type="Proteomes" id="UP000242188">
    <property type="component" value="Unassembled WGS sequence"/>
</dbReference>
<reference evidence="3 4" key="1">
    <citation type="journal article" date="2017" name="Nat. Ecol. Evol.">
        <title>Scallop genome provides insights into evolution of bilaterian karyotype and development.</title>
        <authorList>
            <person name="Wang S."/>
            <person name="Zhang J."/>
            <person name="Jiao W."/>
            <person name="Li J."/>
            <person name="Xun X."/>
            <person name="Sun Y."/>
            <person name="Guo X."/>
            <person name="Huan P."/>
            <person name="Dong B."/>
            <person name="Zhang L."/>
            <person name="Hu X."/>
            <person name="Sun X."/>
            <person name="Wang J."/>
            <person name="Zhao C."/>
            <person name="Wang Y."/>
            <person name="Wang D."/>
            <person name="Huang X."/>
            <person name="Wang R."/>
            <person name="Lv J."/>
            <person name="Li Y."/>
            <person name="Zhang Z."/>
            <person name="Liu B."/>
            <person name="Lu W."/>
            <person name="Hui Y."/>
            <person name="Liang J."/>
            <person name="Zhou Z."/>
            <person name="Hou R."/>
            <person name="Li X."/>
            <person name="Liu Y."/>
            <person name="Li H."/>
            <person name="Ning X."/>
            <person name="Lin Y."/>
            <person name="Zhao L."/>
            <person name="Xing Q."/>
            <person name="Dou J."/>
            <person name="Li Y."/>
            <person name="Mao J."/>
            <person name="Guo H."/>
            <person name="Dou H."/>
            <person name="Li T."/>
            <person name="Mu C."/>
            <person name="Jiang W."/>
            <person name="Fu Q."/>
            <person name="Fu X."/>
            <person name="Miao Y."/>
            <person name="Liu J."/>
            <person name="Yu Q."/>
            <person name="Li R."/>
            <person name="Liao H."/>
            <person name="Li X."/>
            <person name="Kong Y."/>
            <person name="Jiang Z."/>
            <person name="Chourrout D."/>
            <person name="Li R."/>
            <person name="Bao Z."/>
        </authorList>
    </citation>
    <scope>NUCLEOTIDE SEQUENCE [LARGE SCALE GENOMIC DNA]</scope>
    <source>
        <strain evidence="3 4">PY_sf001</strain>
    </source>
</reference>
<dbReference type="OrthoDB" id="6144185at2759"/>
<gene>
    <name evidence="3" type="ORF">KP79_PYT16270</name>
</gene>
<feature type="coiled-coil region" evidence="1">
    <location>
        <begin position="87"/>
        <end position="192"/>
    </location>
</feature>
<evidence type="ECO:0000313" key="4">
    <source>
        <dbReference type="Proteomes" id="UP000242188"/>
    </source>
</evidence>
<keyword evidence="1" id="KW-0175">Coiled coil</keyword>
<sequence>MKALRGYLNNCLMQEHGEMVFELDNLKTSYNAKVFEFEDKLSETQKELKFKTELLEQYKSSDSSLAMVHKQREKRLEHKQSFLLLDIEKGQDALKSLNTQTQALETDLQQREQVIEEQTRKIEGLKLVIAEQNNIKNQNVEDRTHKLGQDVLKLKLDIDQWNRECQKLREEKLQLLKEKNKLEEMLEEQVRQGNDMKDSMQSLRKQTASKCEQLSMLQYQLDLEKKKMTDFHKELQMKENFGQTPRRGSCDQDFSDVARIRADSYRSQVQFLECRIKLLEEKIAMYRSQVRDMSREITDIAEDVTKSSHLRDRIFVHGTTIVEKIQRELHENIVSRRTKLEASLDEVLRMAPIAISKEACEIRADALTLKKQAEVHRVNDVLVRSSRLLTRVDACEKTKFSGKFLTGSVHVIPNGNNTNNNVRPKSDIRQKKDDSQEKCFTIVTKKQANGHLLSRPRQLNGSALPLWKRKHSLSMDMTNCISPALIDLNLSPGSSPSPKDKRTFFPHSQSMAAIDGKRSHSES</sequence>
<name>A0A210R6I7_MIZYE</name>
<evidence type="ECO:0000313" key="3">
    <source>
        <dbReference type="EMBL" id="OWF56667.1"/>
    </source>
</evidence>
<comment type="caution">
    <text evidence="3">The sequence shown here is derived from an EMBL/GenBank/DDBJ whole genome shotgun (WGS) entry which is preliminary data.</text>
</comment>
<accession>A0A210R6I7</accession>
<feature type="region of interest" description="Disordered" evidence="2">
    <location>
        <begin position="491"/>
        <end position="523"/>
    </location>
</feature>